<evidence type="ECO:0008006" key="5">
    <source>
        <dbReference type="Google" id="ProtNLM"/>
    </source>
</evidence>
<protein>
    <recommendedName>
        <fullName evidence="5">VPLPA-CTERM sorting domain-containing protein</fullName>
    </recommendedName>
</protein>
<reference evidence="3 4" key="1">
    <citation type="submission" date="2018-11" db="EMBL/GenBank/DDBJ databases">
        <title>Tabrizicola sp. isolated from sediment of alpine lake.</title>
        <authorList>
            <person name="Liu Z."/>
        </authorList>
    </citation>
    <scope>NUCLEOTIDE SEQUENCE [LARGE SCALE GENOMIC DNA]</scope>
    <source>
        <strain evidence="3 4">DRYC-M-16</strain>
    </source>
</reference>
<keyword evidence="1" id="KW-0472">Membrane</keyword>
<keyword evidence="1" id="KW-0812">Transmembrane</keyword>
<evidence type="ECO:0000256" key="1">
    <source>
        <dbReference type="SAM" id="Phobius"/>
    </source>
</evidence>
<keyword evidence="1" id="KW-1133">Transmembrane helix</keyword>
<comment type="caution">
    <text evidence="3">The sequence shown here is derived from an EMBL/GenBank/DDBJ whole genome shotgun (WGS) entry which is preliminary data.</text>
</comment>
<proteinExistence type="predicted"/>
<keyword evidence="2" id="KW-0732">Signal</keyword>
<gene>
    <name evidence="3" type="ORF">EEB11_14200</name>
</gene>
<name>A0ABY2KJ55_9RHOB</name>
<evidence type="ECO:0000256" key="2">
    <source>
        <dbReference type="SAM" id="SignalP"/>
    </source>
</evidence>
<accession>A0ABY2KJ55</accession>
<keyword evidence="4" id="KW-1185">Reference proteome</keyword>
<dbReference type="Proteomes" id="UP000297741">
    <property type="component" value="Unassembled WGS sequence"/>
</dbReference>
<evidence type="ECO:0000313" key="3">
    <source>
        <dbReference type="EMBL" id="TGD42425.1"/>
    </source>
</evidence>
<feature type="chain" id="PRO_5045896043" description="VPLPA-CTERM sorting domain-containing protein" evidence="2">
    <location>
        <begin position="25"/>
        <end position="206"/>
    </location>
</feature>
<sequence>MIMLKTLSASFAVVLSLTAGAAQATTMLESDLGEFSKNWKKPTVIDAGVTAVSGTWSGSNDRDILSFGFLPAGKQTLTVMFEAIPGFGYSYSAGGTVLFSTSAFRWNWDGTSAAGGGVNFGHYNAGTPILRTIELGDDFAGQLWLGLYGTHSKPLRYNISSSALPAAADMAPAVVPVPAGLVMMLTALGGLGALALRRRRITAPAS</sequence>
<evidence type="ECO:0000313" key="4">
    <source>
        <dbReference type="Proteomes" id="UP000297741"/>
    </source>
</evidence>
<feature type="signal peptide" evidence="2">
    <location>
        <begin position="1"/>
        <end position="24"/>
    </location>
</feature>
<dbReference type="EMBL" id="RPEM01000009">
    <property type="protein sequence ID" value="TGD42425.1"/>
    <property type="molecule type" value="Genomic_DNA"/>
</dbReference>
<feature type="transmembrane region" description="Helical" evidence="1">
    <location>
        <begin position="173"/>
        <end position="196"/>
    </location>
</feature>
<organism evidence="3 4">
    <name type="scientific">Pseudotabrizicola sediminis</name>
    <dbReference type="NCBI Taxonomy" id="2486418"/>
    <lineage>
        <taxon>Bacteria</taxon>
        <taxon>Pseudomonadati</taxon>
        <taxon>Pseudomonadota</taxon>
        <taxon>Alphaproteobacteria</taxon>
        <taxon>Rhodobacterales</taxon>
        <taxon>Paracoccaceae</taxon>
        <taxon>Pseudotabrizicola</taxon>
    </lineage>
</organism>